<dbReference type="GO" id="GO:0004523">
    <property type="term" value="F:RNA-DNA hybrid ribonuclease activity"/>
    <property type="evidence" value="ECO:0007669"/>
    <property type="project" value="InterPro"/>
</dbReference>
<dbReference type="Pfam" id="PF13456">
    <property type="entry name" value="RVT_3"/>
    <property type="match status" value="1"/>
</dbReference>
<reference evidence="3" key="1">
    <citation type="submission" date="2017-09" db="EMBL/GenBank/DDBJ databases">
        <title>Depth-based differentiation of microbial function through sediment-hosted aquifers and enrichment of novel symbionts in the deep terrestrial subsurface.</title>
        <authorList>
            <person name="Probst A.J."/>
            <person name="Ladd B."/>
            <person name="Jarett J.K."/>
            <person name="Geller-Mcgrath D.E."/>
            <person name="Sieber C.M.K."/>
            <person name="Emerson J.B."/>
            <person name="Anantharaman K."/>
            <person name="Thomas B.C."/>
            <person name="Malmstrom R."/>
            <person name="Stieglmeier M."/>
            <person name="Klingl A."/>
            <person name="Woyke T."/>
            <person name="Ryan C.M."/>
            <person name="Banfield J.F."/>
        </authorList>
    </citation>
    <scope>NUCLEOTIDE SEQUENCE [LARGE SCALE GENOMIC DNA]</scope>
</reference>
<dbReference type="InterPro" id="IPR002156">
    <property type="entry name" value="RNaseH_domain"/>
</dbReference>
<evidence type="ECO:0000313" key="3">
    <source>
        <dbReference type="Proteomes" id="UP000228635"/>
    </source>
</evidence>
<dbReference type="AlphaFoldDB" id="A0A2M6WHA4"/>
<dbReference type="Gene3D" id="3.30.420.10">
    <property type="entry name" value="Ribonuclease H-like superfamily/Ribonuclease H"/>
    <property type="match status" value="1"/>
</dbReference>
<dbReference type="GO" id="GO:0003676">
    <property type="term" value="F:nucleic acid binding"/>
    <property type="evidence" value="ECO:0007669"/>
    <property type="project" value="InterPro"/>
</dbReference>
<dbReference type="CDD" id="cd09279">
    <property type="entry name" value="RNase_HI_like"/>
    <property type="match status" value="1"/>
</dbReference>
<feature type="domain" description="RNase H type-1" evidence="1">
    <location>
        <begin position="7"/>
        <end position="138"/>
    </location>
</feature>
<sequence length="151" mass="16731">MEDKLFEDSQLIIFTDGGSRGNPGPAAIGVVIGTKKYGMNIGSTTNNVAEYKAVVFALKKAKQLLGKTTAKKTDLLVHGDSELLYKQMRGEYKIKEPDLQQLFIEVWNLKQDFGSVKFVKIPRAQNAEADSVLNEVLDGRGDHLQETAQLF</sequence>
<evidence type="ECO:0000313" key="2">
    <source>
        <dbReference type="EMBL" id="PIT92104.1"/>
    </source>
</evidence>
<dbReference type="EMBL" id="PFBA01000035">
    <property type="protein sequence ID" value="PIT92104.1"/>
    <property type="molecule type" value="Genomic_DNA"/>
</dbReference>
<dbReference type="SUPFAM" id="SSF53098">
    <property type="entry name" value="Ribonuclease H-like"/>
    <property type="match status" value="1"/>
</dbReference>
<dbReference type="PANTHER" id="PTHR46387">
    <property type="entry name" value="POLYNUCLEOTIDYL TRANSFERASE, RIBONUCLEASE H-LIKE SUPERFAMILY PROTEIN"/>
    <property type="match status" value="1"/>
</dbReference>
<dbReference type="InterPro" id="IPR036397">
    <property type="entry name" value="RNaseH_sf"/>
</dbReference>
<comment type="caution">
    <text evidence="2">The sequence shown here is derived from an EMBL/GenBank/DDBJ whole genome shotgun (WGS) entry which is preliminary data.</text>
</comment>
<proteinExistence type="predicted"/>
<dbReference type="Proteomes" id="UP000228635">
    <property type="component" value="Unassembled WGS sequence"/>
</dbReference>
<organism evidence="2 3">
    <name type="scientific">Candidatus Harrisonbacteria bacterium CG10_big_fil_rev_8_21_14_0_10_42_17</name>
    <dbReference type="NCBI Taxonomy" id="1974584"/>
    <lineage>
        <taxon>Bacteria</taxon>
        <taxon>Candidatus Harrisoniibacteriota</taxon>
    </lineage>
</organism>
<dbReference type="PANTHER" id="PTHR46387:SF2">
    <property type="entry name" value="RIBONUCLEASE HI"/>
    <property type="match status" value="1"/>
</dbReference>
<accession>A0A2M6WHA4</accession>
<evidence type="ECO:0000259" key="1">
    <source>
        <dbReference type="PROSITE" id="PS50879"/>
    </source>
</evidence>
<dbReference type="InterPro" id="IPR012337">
    <property type="entry name" value="RNaseH-like_sf"/>
</dbReference>
<protein>
    <recommendedName>
        <fullName evidence="1">RNase H type-1 domain-containing protein</fullName>
    </recommendedName>
</protein>
<name>A0A2M6WHA4_9BACT</name>
<dbReference type="PROSITE" id="PS50879">
    <property type="entry name" value="RNASE_H_1"/>
    <property type="match status" value="1"/>
</dbReference>
<gene>
    <name evidence="2" type="ORF">COU08_04610</name>
</gene>